<dbReference type="Pfam" id="PF03551">
    <property type="entry name" value="PadR"/>
    <property type="match status" value="1"/>
</dbReference>
<feature type="domain" description="Transcription regulator PadR N-terminal" evidence="1">
    <location>
        <begin position="23"/>
        <end position="90"/>
    </location>
</feature>
<evidence type="ECO:0000259" key="1">
    <source>
        <dbReference type="Pfam" id="PF03551"/>
    </source>
</evidence>
<dbReference type="Gene3D" id="1.10.10.10">
    <property type="entry name" value="Winged helix-like DNA-binding domain superfamily/Winged helix DNA-binding domain"/>
    <property type="match status" value="1"/>
</dbReference>
<dbReference type="RefSeq" id="WP_205721442.1">
    <property type="nucleotide sequence ID" value="NZ_CP070608.1"/>
</dbReference>
<keyword evidence="3" id="KW-1185">Reference proteome</keyword>
<reference evidence="2" key="1">
    <citation type="submission" date="2021-02" db="EMBL/GenBank/DDBJ databases">
        <title>Fulvivirga sp. S481 isolated from sea water.</title>
        <authorList>
            <person name="Bae S.S."/>
            <person name="Baek K."/>
        </authorList>
    </citation>
    <scope>NUCLEOTIDE SEQUENCE</scope>
    <source>
        <strain evidence="2">S481</strain>
    </source>
</reference>
<accession>A0A974WEK7</accession>
<protein>
    <submittedName>
        <fullName evidence="2">Helix-turn-helix transcriptional regulator</fullName>
    </submittedName>
</protein>
<dbReference type="AlphaFoldDB" id="A0A974WEK7"/>
<organism evidence="2 3">
    <name type="scientific">Fulvivirga lutea</name>
    <dbReference type="NCBI Taxonomy" id="2810512"/>
    <lineage>
        <taxon>Bacteria</taxon>
        <taxon>Pseudomonadati</taxon>
        <taxon>Bacteroidota</taxon>
        <taxon>Cytophagia</taxon>
        <taxon>Cytophagales</taxon>
        <taxon>Fulvivirgaceae</taxon>
        <taxon>Fulvivirga</taxon>
    </lineage>
</organism>
<dbReference type="InterPro" id="IPR036390">
    <property type="entry name" value="WH_DNA-bd_sf"/>
</dbReference>
<gene>
    <name evidence="2" type="ORF">JR347_15205</name>
</gene>
<proteinExistence type="predicted"/>
<evidence type="ECO:0000313" key="2">
    <source>
        <dbReference type="EMBL" id="QSE96928.1"/>
    </source>
</evidence>
<name>A0A974WEK7_9BACT</name>
<dbReference type="KEGG" id="fuv:JR347_15205"/>
<dbReference type="Proteomes" id="UP000662783">
    <property type="component" value="Chromosome"/>
</dbReference>
<sequence>MKGTNLGEFEELVMLAIGVLHPKAYGVSIKDEITDRSGRSVTLSAVHASLHRLEEKGFLESEFGEASNKRGGKRKKYFFITAYGAKALEEVKELREQLWADMNKVALNNS</sequence>
<dbReference type="SUPFAM" id="SSF46785">
    <property type="entry name" value="Winged helix' DNA-binding domain"/>
    <property type="match status" value="1"/>
</dbReference>
<dbReference type="InterPro" id="IPR005149">
    <property type="entry name" value="Tscrpt_reg_PadR_N"/>
</dbReference>
<dbReference type="EMBL" id="CP070608">
    <property type="protein sequence ID" value="QSE96928.1"/>
    <property type="molecule type" value="Genomic_DNA"/>
</dbReference>
<dbReference type="InterPro" id="IPR036388">
    <property type="entry name" value="WH-like_DNA-bd_sf"/>
</dbReference>
<evidence type="ECO:0000313" key="3">
    <source>
        <dbReference type="Proteomes" id="UP000662783"/>
    </source>
</evidence>